<dbReference type="Pfam" id="PF01556">
    <property type="entry name" value="DnaJ_C"/>
    <property type="match status" value="1"/>
</dbReference>
<dbReference type="PRINTS" id="PR00625">
    <property type="entry name" value="JDOMAIN"/>
</dbReference>
<organism evidence="7 8">
    <name type="scientific">Flavobacterium silvaticum</name>
    <dbReference type="NCBI Taxonomy" id="1852020"/>
    <lineage>
        <taxon>Bacteria</taxon>
        <taxon>Pseudomonadati</taxon>
        <taxon>Bacteroidota</taxon>
        <taxon>Flavobacteriia</taxon>
        <taxon>Flavobacteriales</taxon>
        <taxon>Flavobacteriaceae</taxon>
        <taxon>Flavobacterium</taxon>
    </lineage>
</organism>
<dbReference type="Gene3D" id="1.10.287.110">
    <property type="entry name" value="DnaJ domain"/>
    <property type="match status" value="1"/>
</dbReference>
<accession>A0A972FUV9</accession>
<evidence type="ECO:0000256" key="5">
    <source>
        <dbReference type="ARBA" id="ARBA00023186"/>
    </source>
</evidence>
<feature type="domain" description="J" evidence="6">
    <location>
        <begin position="5"/>
        <end position="70"/>
    </location>
</feature>
<keyword evidence="2" id="KW-0677">Repeat</keyword>
<dbReference type="RefSeq" id="WP_169528077.1">
    <property type="nucleotide sequence ID" value="NZ_JAAMPU010000107.1"/>
</dbReference>
<dbReference type="Proteomes" id="UP000712080">
    <property type="component" value="Unassembled WGS sequence"/>
</dbReference>
<dbReference type="InterPro" id="IPR018253">
    <property type="entry name" value="DnaJ_domain_CS"/>
</dbReference>
<proteinExistence type="predicted"/>
<evidence type="ECO:0000256" key="2">
    <source>
        <dbReference type="ARBA" id="ARBA00022737"/>
    </source>
</evidence>
<dbReference type="CDD" id="cd10747">
    <property type="entry name" value="DnaJ_C"/>
    <property type="match status" value="1"/>
</dbReference>
<keyword evidence="5" id="KW-0143">Chaperone</keyword>
<dbReference type="Pfam" id="PF00226">
    <property type="entry name" value="DnaJ"/>
    <property type="match status" value="1"/>
</dbReference>
<reference evidence="7" key="1">
    <citation type="submission" date="2020-02" db="EMBL/GenBank/DDBJ databases">
        <title>Flavobacterium sp. genome.</title>
        <authorList>
            <person name="Jung H.S."/>
            <person name="Baek J.H."/>
            <person name="Jeon C.O."/>
        </authorList>
    </citation>
    <scope>NUCLEOTIDE SEQUENCE</scope>
    <source>
        <strain evidence="7">SE-s28</strain>
    </source>
</reference>
<evidence type="ECO:0000256" key="4">
    <source>
        <dbReference type="ARBA" id="ARBA00022833"/>
    </source>
</evidence>
<dbReference type="GO" id="GO:0051082">
    <property type="term" value="F:unfolded protein binding"/>
    <property type="evidence" value="ECO:0007669"/>
    <property type="project" value="InterPro"/>
</dbReference>
<dbReference type="SUPFAM" id="SSF49493">
    <property type="entry name" value="HSP40/DnaJ peptide-binding domain"/>
    <property type="match status" value="2"/>
</dbReference>
<dbReference type="GO" id="GO:0042026">
    <property type="term" value="P:protein refolding"/>
    <property type="evidence" value="ECO:0007669"/>
    <property type="project" value="TreeGrafter"/>
</dbReference>
<dbReference type="PROSITE" id="PS00636">
    <property type="entry name" value="DNAJ_1"/>
    <property type="match status" value="1"/>
</dbReference>
<evidence type="ECO:0000313" key="8">
    <source>
        <dbReference type="Proteomes" id="UP000712080"/>
    </source>
</evidence>
<dbReference type="InterPro" id="IPR008971">
    <property type="entry name" value="HSP40/DnaJ_pept-bd"/>
</dbReference>
<dbReference type="PANTHER" id="PTHR43096">
    <property type="entry name" value="DNAJ HOMOLOG 1, MITOCHONDRIAL-RELATED"/>
    <property type="match status" value="1"/>
</dbReference>
<dbReference type="InterPro" id="IPR002939">
    <property type="entry name" value="DnaJ_C"/>
</dbReference>
<evidence type="ECO:0000259" key="6">
    <source>
        <dbReference type="PROSITE" id="PS50076"/>
    </source>
</evidence>
<dbReference type="SUPFAM" id="SSF46565">
    <property type="entry name" value="Chaperone J-domain"/>
    <property type="match status" value="1"/>
</dbReference>
<sequence>MAFIDYYKTLGLNKDASADDIKKAYRKLARKLHPDLNPDDAEANKKFQQLSEAYEVLSNEENRKKYDAYGENWQHAEQYGQAGRNRQQATANDEGYTYSNFGQGDFSDFFESMFGGARGRGFGQAQYKGQDYTASIELNLRDILESHKQTLTVNGKNIRITIPAGVADGQVIKLKGFGAPGANSGPSGDLYITFHIKEDREFKRLGDDLYKNLEIDVYQAVLGSEITVETLSGKVKVKIAEGAQNGTKVKLKGKGMPVYKKEGTFGDLILTYSVAIPKNLSEKQKELFNQLSELK</sequence>
<evidence type="ECO:0000313" key="7">
    <source>
        <dbReference type="EMBL" id="NMH28973.1"/>
    </source>
</evidence>
<dbReference type="SMART" id="SM00271">
    <property type="entry name" value="DnaJ"/>
    <property type="match status" value="1"/>
</dbReference>
<dbReference type="GO" id="GO:0005737">
    <property type="term" value="C:cytoplasm"/>
    <property type="evidence" value="ECO:0007669"/>
    <property type="project" value="TreeGrafter"/>
</dbReference>
<name>A0A972FUV9_9FLAO</name>
<dbReference type="Gene3D" id="2.60.260.20">
    <property type="entry name" value="Urease metallochaperone UreE, N-terminal domain"/>
    <property type="match status" value="2"/>
</dbReference>
<gene>
    <name evidence="7" type="ORF">G6047_13090</name>
</gene>
<dbReference type="InterPro" id="IPR036869">
    <property type="entry name" value="J_dom_sf"/>
</dbReference>
<keyword evidence="8" id="KW-1185">Reference proteome</keyword>
<dbReference type="GO" id="GO:0008270">
    <property type="term" value="F:zinc ion binding"/>
    <property type="evidence" value="ECO:0007669"/>
    <property type="project" value="UniProtKB-KW"/>
</dbReference>
<dbReference type="PROSITE" id="PS50076">
    <property type="entry name" value="DNAJ_2"/>
    <property type="match status" value="1"/>
</dbReference>
<dbReference type="AlphaFoldDB" id="A0A972FUV9"/>
<dbReference type="EMBL" id="JAAMPU010000107">
    <property type="protein sequence ID" value="NMH28973.1"/>
    <property type="molecule type" value="Genomic_DNA"/>
</dbReference>
<dbReference type="InterPro" id="IPR001623">
    <property type="entry name" value="DnaJ_domain"/>
</dbReference>
<protein>
    <submittedName>
        <fullName evidence="7">J domain-containing protein</fullName>
    </submittedName>
</protein>
<evidence type="ECO:0000256" key="1">
    <source>
        <dbReference type="ARBA" id="ARBA00022723"/>
    </source>
</evidence>
<dbReference type="PANTHER" id="PTHR43096:SF52">
    <property type="entry name" value="DNAJ HOMOLOG 1, MITOCHONDRIAL-RELATED"/>
    <property type="match status" value="1"/>
</dbReference>
<dbReference type="FunFam" id="2.60.260.20:FF:000005">
    <property type="entry name" value="Chaperone protein dnaJ 1, mitochondrial"/>
    <property type="match status" value="1"/>
</dbReference>
<keyword evidence="4" id="KW-0862">Zinc</keyword>
<dbReference type="CDD" id="cd06257">
    <property type="entry name" value="DnaJ"/>
    <property type="match status" value="1"/>
</dbReference>
<keyword evidence="3" id="KW-0863">Zinc-finger</keyword>
<comment type="caution">
    <text evidence="7">The sequence shown here is derived from an EMBL/GenBank/DDBJ whole genome shotgun (WGS) entry which is preliminary data.</text>
</comment>
<evidence type="ECO:0000256" key="3">
    <source>
        <dbReference type="ARBA" id="ARBA00022771"/>
    </source>
</evidence>
<keyword evidence="1" id="KW-0479">Metal-binding</keyword>